<evidence type="ECO:0000313" key="3">
    <source>
        <dbReference type="EMBL" id="CAG90054.2"/>
    </source>
</evidence>
<dbReference type="HOGENOM" id="CLU_092512_0_0_1"/>
<dbReference type="KEGG" id="dha:DEHA2G01540g"/>
<dbReference type="Proteomes" id="UP000000599">
    <property type="component" value="Chromosome G"/>
</dbReference>
<feature type="compositionally biased region" description="Basic and acidic residues" evidence="2">
    <location>
        <begin position="31"/>
        <end position="43"/>
    </location>
</feature>
<evidence type="ECO:0000256" key="1">
    <source>
        <dbReference type="SAM" id="Coils"/>
    </source>
</evidence>
<dbReference type="OrthoDB" id="4089816at2759"/>
<dbReference type="PANTHER" id="PTHR37787:SF1">
    <property type="entry name" value="BIOGENESIS OF LYSOSOME-RELATED ORGANELLES COMPLEX 1 SUBUNIT KXD1"/>
    <property type="match status" value="1"/>
</dbReference>
<feature type="compositionally biased region" description="Polar residues" evidence="2">
    <location>
        <begin position="1"/>
        <end position="30"/>
    </location>
</feature>
<protein>
    <submittedName>
        <fullName evidence="3">DEHA2G01540p</fullName>
    </submittedName>
</protein>
<dbReference type="PANTHER" id="PTHR37787">
    <property type="entry name" value="BIOGENESIS OF LYSOSOME-RELATED ORGANELLES COMPLEX 1 SUBUNIT KXD1"/>
    <property type="match status" value="1"/>
</dbReference>
<dbReference type="RefSeq" id="XP_461607.2">
    <property type="nucleotide sequence ID" value="XM_461607.1"/>
</dbReference>
<gene>
    <name evidence="3" type="ordered locus">DEHA2G01540g</name>
</gene>
<organism evidence="3 4">
    <name type="scientific">Debaryomyces hansenii (strain ATCC 36239 / CBS 767 / BCRC 21394 / JCM 1990 / NBRC 0083 / IGC 2968)</name>
    <name type="common">Yeast</name>
    <name type="synonym">Torulaspora hansenii</name>
    <dbReference type="NCBI Taxonomy" id="284592"/>
    <lineage>
        <taxon>Eukaryota</taxon>
        <taxon>Fungi</taxon>
        <taxon>Dikarya</taxon>
        <taxon>Ascomycota</taxon>
        <taxon>Saccharomycotina</taxon>
        <taxon>Pichiomycetes</taxon>
        <taxon>Debaryomycetaceae</taxon>
        <taxon>Debaryomyces</taxon>
    </lineage>
</organism>
<dbReference type="GO" id="GO:0031083">
    <property type="term" value="C:BLOC-1 complex"/>
    <property type="evidence" value="ECO:0007669"/>
    <property type="project" value="TreeGrafter"/>
</dbReference>
<accession>Q6BJL4</accession>
<dbReference type="OMA" id="RITKLMH"/>
<proteinExistence type="predicted"/>
<dbReference type="eggNOG" id="ENOG502S1H5">
    <property type="taxonomic scope" value="Eukaryota"/>
</dbReference>
<dbReference type="GO" id="GO:0005768">
    <property type="term" value="C:endosome"/>
    <property type="evidence" value="ECO:0007669"/>
    <property type="project" value="TreeGrafter"/>
</dbReference>
<sequence>MNMSVDNETNASNDTIESGLNDNTQNSVDSTGHEEMVSPDKSNHSNSSASYSESDSDDDDYFLSDEEELTNINSNPDEGVTRMNYSTSMADHIAYLSNSLTYALDSLQLDKSLVLQAQLSGQLNNEKQKIIDKRKEVVDKIENLKNLYAYNFVSTSNSNRKSNVSRMKKLKQDITEIEYRIEKLKSGPSKNNGSTFRAMFKSKNQNMGIANKYPIEYNQAKDKVLERQIEE</sequence>
<name>Q6BJL4_DEBHA</name>
<dbReference type="GeneID" id="2904469"/>
<dbReference type="InterPro" id="IPR051390">
    <property type="entry name" value="BLOC-1_subunit_KXD1"/>
</dbReference>
<dbReference type="GO" id="GO:0032880">
    <property type="term" value="P:regulation of protein localization"/>
    <property type="evidence" value="ECO:0007669"/>
    <property type="project" value="TreeGrafter"/>
</dbReference>
<dbReference type="InParanoid" id="Q6BJL4"/>
<dbReference type="AlphaFoldDB" id="Q6BJL4"/>
<feature type="compositionally biased region" description="Low complexity" evidence="2">
    <location>
        <begin position="44"/>
        <end position="53"/>
    </location>
</feature>
<feature type="coiled-coil region" evidence="1">
    <location>
        <begin position="127"/>
        <end position="187"/>
    </location>
</feature>
<feature type="region of interest" description="Disordered" evidence="2">
    <location>
        <begin position="1"/>
        <end position="61"/>
    </location>
</feature>
<keyword evidence="4" id="KW-1185">Reference proteome</keyword>
<reference evidence="3 4" key="1">
    <citation type="journal article" date="2004" name="Nature">
        <title>Genome evolution in yeasts.</title>
        <authorList>
            <consortium name="Genolevures"/>
            <person name="Dujon B."/>
            <person name="Sherman D."/>
            <person name="Fischer G."/>
            <person name="Durrens P."/>
            <person name="Casaregola S."/>
            <person name="Lafontaine I."/>
            <person name="de Montigny J."/>
            <person name="Marck C."/>
            <person name="Neuveglise C."/>
            <person name="Talla E."/>
            <person name="Goffard N."/>
            <person name="Frangeul L."/>
            <person name="Aigle M."/>
            <person name="Anthouard V."/>
            <person name="Babour A."/>
            <person name="Barbe V."/>
            <person name="Barnay S."/>
            <person name="Blanchin S."/>
            <person name="Beckerich J.M."/>
            <person name="Beyne E."/>
            <person name="Bleykasten C."/>
            <person name="Boisrame A."/>
            <person name="Boyer J."/>
            <person name="Cattolico L."/>
            <person name="Confanioleri F."/>
            <person name="de Daruvar A."/>
            <person name="Despons L."/>
            <person name="Fabre E."/>
            <person name="Fairhead C."/>
            <person name="Ferry-Dumazet H."/>
            <person name="Groppi A."/>
            <person name="Hantraye F."/>
            <person name="Hennequin C."/>
            <person name="Jauniaux N."/>
            <person name="Joyet P."/>
            <person name="Kachouri R."/>
            <person name="Kerrest A."/>
            <person name="Koszul R."/>
            <person name="Lemaire M."/>
            <person name="Lesur I."/>
            <person name="Ma L."/>
            <person name="Muller H."/>
            <person name="Nicaud J.M."/>
            <person name="Nikolski M."/>
            <person name="Oztas S."/>
            <person name="Ozier-Kalogeropoulos O."/>
            <person name="Pellenz S."/>
            <person name="Potier S."/>
            <person name="Richard G.F."/>
            <person name="Straub M.L."/>
            <person name="Suleau A."/>
            <person name="Swennene D."/>
            <person name="Tekaia F."/>
            <person name="Wesolowski-Louvel M."/>
            <person name="Westhof E."/>
            <person name="Wirth B."/>
            <person name="Zeniou-Meyer M."/>
            <person name="Zivanovic I."/>
            <person name="Bolotin-Fukuhara M."/>
            <person name="Thierry A."/>
            <person name="Bouchier C."/>
            <person name="Caudron B."/>
            <person name="Scarpelli C."/>
            <person name="Gaillardin C."/>
            <person name="Weissenbach J."/>
            <person name="Wincker P."/>
            <person name="Souciet J.L."/>
        </authorList>
    </citation>
    <scope>NUCLEOTIDE SEQUENCE [LARGE SCALE GENOMIC DNA]</scope>
    <source>
        <strain evidence="4">ATCC 36239 / CBS 767 / BCRC 21394 / JCM 1990 / NBRC 0083 / IGC 2968</strain>
    </source>
</reference>
<keyword evidence="1" id="KW-0175">Coiled coil</keyword>
<dbReference type="GO" id="GO:0007032">
    <property type="term" value="P:endosome organization"/>
    <property type="evidence" value="ECO:0007669"/>
    <property type="project" value="TreeGrafter"/>
</dbReference>
<dbReference type="EMBL" id="CR382139">
    <property type="protein sequence ID" value="CAG90054.2"/>
    <property type="molecule type" value="Genomic_DNA"/>
</dbReference>
<dbReference type="VEuPathDB" id="FungiDB:DEHA2G01540g"/>
<evidence type="ECO:0000313" key="4">
    <source>
        <dbReference type="Proteomes" id="UP000000599"/>
    </source>
</evidence>
<evidence type="ECO:0000256" key="2">
    <source>
        <dbReference type="SAM" id="MobiDB-lite"/>
    </source>
</evidence>